<dbReference type="Pfam" id="PF13361">
    <property type="entry name" value="UvrD_C"/>
    <property type="match status" value="2"/>
</dbReference>
<dbReference type="GO" id="GO:0005829">
    <property type="term" value="C:cytosol"/>
    <property type="evidence" value="ECO:0007669"/>
    <property type="project" value="TreeGrafter"/>
</dbReference>
<gene>
    <name evidence="12" type="ORF">CLV81_0772</name>
</gene>
<evidence type="ECO:0000256" key="1">
    <source>
        <dbReference type="ARBA" id="ARBA00022741"/>
    </source>
</evidence>
<dbReference type="GO" id="GO:0005524">
    <property type="term" value="F:ATP binding"/>
    <property type="evidence" value="ECO:0007669"/>
    <property type="project" value="UniProtKB-UniRule"/>
</dbReference>
<dbReference type="GO" id="GO:0043138">
    <property type="term" value="F:3'-5' DNA helicase activity"/>
    <property type="evidence" value="ECO:0007669"/>
    <property type="project" value="UniProtKB-EC"/>
</dbReference>
<dbReference type="Pfam" id="PF00580">
    <property type="entry name" value="UvrD-helicase"/>
    <property type="match status" value="1"/>
</dbReference>
<feature type="domain" description="UvrD-like helicase C-terminal" evidence="11">
    <location>
        <begin position="469"/>
        <end position="724"/>
    </location>
</feature>
<keyword evidence="12" id="KW-0269">Exonuclease</keyword>
<keyword evidence="4 9" id="KW-0067">ATP-binding</keyword>
<dbReference type="PROSITE" id="PS51198">
    <property type="entry name" value="UVRD_HELICASE_ATP_BIND"/>
    <property type="match status" value="1"/>
</dbReference>
<dbReference type="OrthoDB" id="9810135at2"/>
<evidence type="ECO:0000256" key="9">
    <source>
        <dbReference type="PROSITE-ProRule" id="PRU00560"/>
    </source>
</evidence>
<dbReference type="RefSeq" id="WP_106143717.1">
    <property type="nucleotide sequence ID" value="NZ_PVYX01000001.1"/>
</dbReference>
<dbReference type="EC" id="5.6.2.4" evidence="7"/>
<dbReference type="Gene3D" id="3.40.50.300">
    <property type="entry name" value="P-loop containing nucleotide triphosphate hydrolases"/>
    <property type="match status" value="4"/>
</dbReference>
<evidence type="ECO:0000256" key="2">
    <source>
        <dbReference type="ARBA" id="ARBA00022801"/>
    </source>
</evidence>
<evidence type="ECO:0000256" key="7">
    <source>
        <dbReference type="ARBA" id="ARBA00034808"/>
    </source>
</evidence>
<dbReference type="PANTHER" id="PTHR11070">
    <property type="entry name" value="UVRD / RECB / PCRA DNA HELICASE FAMILY MEMBER"/>
    <property type="match status" value="1"/>
</dbReference>
<comment type="caution">
    <text evidence="12">The sequence shown here is derived from an EMBL/GenBank/DDBJ whole genome shotgun (WGS) entry which is preliminary data.</text>
</comment>
<reference evidence="12 13" key="1">
    <citation type="submission" date="2018-03" db="EMBL/GenBank/DDBJ databases">
        <title>Genomic Encyclopedia of Archaeal and Bacterial Type Strains, Phase II (KMG-II): from individual species to whole genera.</title>
        <authorList>
            <person name="Goeker M."/>
        </authorList>
    </citation>
    <scope>NUCLEOTIDE SEQUENCE [LARGE SCALE GENOMIC DNA]</scope>
    <source>
        <strain evidence="12 13">DSM 25027</strain>
    </source>
</reference>
<keyword evidence="2 9" id="KW-0378">Hydrolase</keyword>
<dbReference type="InterPro" id="IPR014017">
    <property type="entry name" value="DNA_helicase_UvrD-like_C"/>
</dbReference>
<evidence type="ECO:0000259" key="11">
    <source>
        <dbReference type="PROSITE" id="PS51217"/>
    </source>
</evidence>
<name>A0A2T0MGT1_9FLAO</name>
<sequence length="1038" mass="119106">MKDSNFVIYNASAGSGKTYALTKKYLQLLLSGNSSTRFKRMLAITFTNKAVGEMKSRILDSLFRFSQPDILENENDMFKELCVEIALSPQQMQKRCAYLLKQILHNYAFFEISTIDKFNHKLIKTFARDLQLSQNFEVELDVAVLLEKAISNLLERTGENDDLTRALLDFSLEKIEENKSWNIVFDLMESGKLLFQENHFSHLEKLKETSIADFKAAQTHIASHVAQLDKEMVSLAKLALEKIETLGFLPEDFPRKTLPNHFKRIADGEYTPKALYNNKLEENLIQGKILKANDSRDTTELSSFLLEHFLGLKKTIYARAFLKNVYSNIVPLTVLNEISKEVKRLEEENDTIPISALNQLISKEIKNQPVPFIYERLGEKYRHYFVDEFQDTSKMQWDNMVPLISNALESQGEQEKQGSLFLVGDVKQAIYRWRGGNTEQFLDLLDSQENPFVIAPHIAHLDTNWRSSSKIIDFNNAFFSYSANLLKNDSYRDLFLKSCVQKHNSSIGGYVNISMVENTEKDELYCNKVLDIVLELISNGYNYRDICILVRDNTKGALLANHLSEQNIPIISSDSLLLAQNRVVSFLISLLQLMDNPRDKVFGYEVLSFLCDFKKLENKHDFIAAHIDSSKSYLSEEYGFILESLSNKSVFEILEHAILKIGISQGSEAYITFLMDEVLEVERKNGPGIPAFMEHWERKKESLSVAAPDSVDAIKIMTIHKSKGLEFPVVIYPFANSKINDKRKKIWVNSQGMDLNLGLLENVLMNVTADMRMYPQNAQQAYLEEEHKTQMDTMNVLYVALTRAEKALYILTEKVKHTSELENANTYAQLFQLYLQNENLYDEEKNEYAFGKLPKPSILNSKESPASFNISYHTRAFMENDYSIATIQGQLWGTEAGEAIELGNLVHYALSEITYLEDMANVLEQLELKAVFQAYDFKKVAEYIKETVNHPLIAPYFSKPYTIYNEQEILMSDGQKLRPDKIAVLENEATILDFKTGKPTDKHKIQITRYGEALKTMGFSIKNTIIVYIGEEIQPLFL</sequence>
<dbReference type="AlphaFoldDB" id="A0A2T0MGT1"/>
<dbReference type="GO" id="GO:0004527">
    <property type="term" value="F:exonuclease activity"/>
    <property type="evidence" value="ECO:0007669"/>
    <property type="project" value="UniProtKB-KW"/>
</dbReference>
<dbReference type="GO" id="GO:0000725">
    <property type="term" value="P:recombinational repair"/>
    <property type="evidence" value="ECO:0007669"/>
    <property type="project" value="TreeGrafter"/>
</dbReference>
<feature type="binding site" evidence="9">
    <location>
        <begin position="11"/>
        <end position="18"/>
    </location>
    <ligand>
        <name>ATP</name>
        <dbReference type="ChEBI" id="CHEBI:30616"/>
    </ligand>
</feature>
<protein>
    <recommendedName>
        <fullName evidence="7">DNA 3'-5' helicase</fullName>
        <ecNumber evidence="7">5.6.2.4</ecNumber>
    </recommendedName>
</protein>
<keyword evidence="5" id="KW-0413">Isomerase</keyword>
<dbReference type="InterPro" id="IPR027417">
    <property type="entry name" value="P-loop_NTPase"/>
</dbReference>
<dbReference type="PANTHER" id="PTHR11070:SF67">
    <property type="entry name" value="DNA 3'-5' HELICASE"/>
    <property type="match status" value="1"/>
</dbReference>
<dbReference type="Proteomes" id="UP000237640">
    <property type="component" value="Unassembled WGS sequence"/>
</dbReference>
<proteinExistence type="predicted"/>
<evidence type="ECO:0000256" key="4">
    <source>
        <dbReference type="ARBA" id="ARBA00022840"/>
    </source>
</evidence>
<dbReference type="PROSITE" id="PS51217">
    <property type="entry name" value="UVRD_HELICASE_CTER"/>
    <property type="match status" value="1"/>
</dbReference>
<evidence type="ECO:0000256" key="3">
    <source>
        <dbReference type="ARBA" id="ARBA00022806"/>
    </source>
</evidence>
<keyword evidence="3 9" id="KW-0347">Helicase</keyword>
<keyword evidence="1 9" id="KW-0547">Nucleotide-binding</keyword>
<dbReference type="SUPFAM" id="SSF52540">
    <property type="entry name" value="P-loop containing nucleoside triphosphate hydrolases"/>
    <property type="match status" value="1"/>
</dbReference>
<dbReference type="InterPro" id="IPR014016">
    <property type="entry name" value="UvrD-like_ATP-bd"/>
</dbReference>
<feature type="domain" description="UvrD-like helicase ATP-binding" evidence="10">
    <location>
        <begin position="1"/>
        <end position="468"/>
    </location>
</feature>
<evidence type="ECO:0000256" key="5">
    <source>
        <dbReference type="ARBA" id="ARBA00023235"/>
    </source>
</evidence>
<accession>A0A2T0MGT1</accession>
<dbReference type="EMBL" id="PVYX01000001">
    <property type="protein sequence ID" value="PRX56775.1"/>
    <property type="molecule type" value="Genomic_DNA"/>
</dbReference>
<evidence type="ECO:0000256" key="6">
    <source>
        <dbReference type="ARBA" id="ARBA00034617"/>
    </source>
</evidence>
<dbReference type="GO" id="GO:0016887">
    <property type="term" value="F:ATP hydrolysis activity"/>
    <property type="evidence" value="ECO:0007669"/>
    <property type="project" value="RHEA"/>
</dbReference>
<keyword evidence="13" id="KW-1185">Reference proteome</keyword>
<evidence type="ECO:0000259" key="10">
    <source>
        <dbReference type="PROSITE" id="PS51198"/>
    </source>
</evidence>
<keyword evidence="12" id="KW-0540">Nuclease</keyword>
<evidence type="ECO:0000313" key="12">
    <source>
        <dbReference type="EMBL" id="PRX56775.1"/>
    </source>
</evidence>
<organism evidence="12 13">
    <name type="scientific">Flagellimonas meridianipacifica</name>
    <dbReference type="NCBI Taxonomy" id="1080225"/>
    <lineage>
        <taxon>Bacteria</taxon>
        <taxon>Pseudomonadati</taxon>
        <taxon>Bacteroidota</taxon>
        <taxon>Flavobacteriia</taxon>
        <taxon>Flavobacteriales</taxon>
        <taxon>Flavobacteriaceae</taxon>
        <taxon>Flagellimonas</taxon>
    </lineage>
</organism>
<comment type="catalytic activity">
    <reaction evidence="6">
        <text>Couples ATP hydrolysis with the unwinding of duplex DNA by translocating in the 3'-5' direction.</text>
        <dbReference type="EC" id="5.6.2.4"/>
    </reaction>
</comment>
<evidence type="ECO:0000256" key="8">
    <source>
        <dbReference type="ARBA" id="ARBA00048988"/>
    </source>
</evidence>
<evidence type="ECO:0000313" key="13">
    <source>
        <dbReference type="Proteomes" id="UP000237640"/>
    </source>
</evidence>
<dbReference type="GO" id="GO:0003677">
    <property type="term" value="F:DNA binding"/>
    <property type="evidence" value="ECO:0007669"/>
    <property type="project" value="InterPro"/>
</dbReference>
<comment type="catalytic activity">
    <reaction evidence="8">
        <text>ATP + H2O = ADP + phosphate + H(+)</text>
        <dbReference type="Rhea" id="RHEA:13065"/>
        <dbReference type="ChEBI" id="CHEBI:15377"/>
        <dbReference type="ChEBI" id="CHEBI:15378"/>
        <dbReference type="ChEBI" id="CHEBI:30616"/>
        <dbReference type="ChEBI" id="CHEBI:43474"/>
        <dbReference type="ChEBI" id="CHEBI:456216"/>
        <dbReference type="EC" id="5.6.2.4"/>
    </reaction>
</comment>
<dbReference type="InterPro" id="IPR000212">
    <property type="entry name" value="DNA_helicase_UvrD/REP"/>
</dbReference>